<keyword evidence="1" id="KW-0805">Transcription regulation</keyword>
<keyword evidence="7" id="KW-1185">Reference proteome</keyword>
<dbReference type="InterPro" id="IPR050707">
    <property type="entry name" value="HTH_MetabolicPath_Reg"/>
</dbReference>
<dbReference type="Pfam" id="PF09339">
    <property type="entry name" value="HTH_IclR"/>
    <property type="match status" value="1"/>
</dbReference>
<name>A0A5M3WLG7_9ACTN</name>
<dbReference type="GO" id="GO:0003700">
    <property type="term" value="F:DNA-binding transcription factor activity"/>
    <property type="evidence" value="ECO:0007669"/>
    <property type="project" value="TreeGrafter"/>
</dbReference>
<dbReference type="InterPro" id="IPR036390">
    <property type="entry name" value="WH_DNA-bd_sf"/>
</dbReference>
<keyword evidence="3" id="KW-0804">Transcription</keyword>
<dbReference type="GO" id="GO:0045892">
    <property type="term" value="P:negative regulation of DNA-templated transcription"/>
    <property type="evidence" value="ECO:0007669"/>
    <property type="project" value="TreeGrafter"/>
</dbReference>
<sequence length="265" mass="28589">MTNSAESRRSRSPALTRAVAILSLLAEHPKQPLGPSDLSRLTGVPKSTVLNLCGAMLDERLLRRGNGGYQLGDRLAELSNSYLKSVTEVEEFYELCRSTYPGLLQTVQLGVLGSGLSVVYLARHDGRDPLNLGLVSEIGRSVPAYCTATGKALLAATSDEDLQKRLPADGRLEPITTRSIQSVDRLHEELEATRARGYSIESGEIVEGLRCFGIAVRTPRRSDGLIGVSFTLTERSASADPSAIVAELHSFAEAFADRIGSKLVH</sequence>
<accession>A0A5M3WLG7</accession>
<dbReference type="PANTHER" id="PTHR30136">
    <property type="entry name" value="HELIX-TURN-HELIX TRANSCRIPTIONAL REGULATOR, ICLR FAMILY"/>
    <property type="match status" value="1"/>
</dbReference>
<evidence type="ECO:0000256" key="3">
    <source>
        <dbReference type="ARBA" id="ARBA00023163"/>
    </source>
</evidence>
<evidence type="ECO:0000313" key="6">
    <source>
        <dbReference type="EMBL" id="GES09714.1"/>
    </source>
</evidence>
<keyword evidence="2" id="KW-0238">DNA-binding</keyword>
<dbReference type="PROSITE" id="PS51077">
    <property type="entry name" value="HTH_ICLR"/>
    <property type="match status" value="1"/>
</dbReference>
<dbReference type="SUPFAM" id="SSF46785">
    <property type="entry name" value="Winged helix' DNA-binding domain"/>
    <property type="match status" value="1"/>
</dbReference>
<evidence type="ECO:0000256" key="1">
    <source>
        <dbReference type="ARBA" id="ARBA00023015"/>
    </source>
</evidence>
<evidence type="ECO:0000313" key="7">
    <source>
        <dbReference type="Proteomes" id="UP000331127"/>
    </source>
</evidence>
<organism evidence="6 7">
    <name type="scientific">Acrocarpospora macrocephala</name>
    <dbReference type="NCBI Taxonomy" id="150177"/>
    <lineage>
        <taxon>Bacteria</taxon>
        <taxon>Bacillati</taxon>
        <taxon>Actinomycetota</taxon>
        <taxon>Actinomycetes</taxon>
        <taxon>Streptosporangiales</taxon>
        <taxon>Streptosporangiaceae</taxon>
        <taxon>Acrocarpospora</taxon>
    </lineage>
</organism>
<evidence type="ECO:0000259" key="5">
    <source>
        <dbReference type="PROSITE" id="PS51078"/>
    </source>
</evidence>
<dbReference type="Proteomes" id="UP000331127">
    <property type="component" value="Unassembled WGS sequence"/>
</dbReference>
<dbReference type="PROSITE" id="PS51078">
    <property type="entry name" value="ICLR_ED"/>
    <property type="match status" value="1"/>
</dbReference>
<evidence type="ECO:0000256" key="2">
    <source>
        <dbReference type="ARBA" id="ARBA00023125"/>
    </source>
</evidence>
<proteinExistence type="predicted"/>
<dbReference type="EMBL" id="BLAE01000017">
    <property type="protein sequence ID" value="GES09714.1"/>
    <property type="molecule type" value="Genomic_DNA"/>
</dbReference>
<dbReference type="PANTHER" id="PTHR30136:SF24">
    <property type="entry name" value="HTH-TYPE TRANSCRIPTIONAL REPRESSOR ALLR"/>
    <property type="match status" value="1"/>
</dbReference>
<dbReference type="Pfam" id="PF01614">
    <property type="entry name" value="IclR_C"/>
    <property type="match status" value="1"/>
</dbReference>
<dbReference type="InterPro" id="IPR036388">
    <property type="entry name" value="WH-like_DNA-bd_sf"/>
</dbReference>
<dbReference type="Gene3D" id="3.30.450.40">
    <property type="match status" value="1"/>
</dbReference>
<dbReference type="SMART" id="SM00346">
    <property type="entry name" value="HTH_ICLR"/>
    <property type="match status" value="1"/>
</dbReference>
<reference evidence="6 7" key="1">
    <citation type="submission" date="2019-10" db="EMBL/GenBank/DDBJ databases">
        <title>Whole genome shotgun sequence of Acrocarpospora macrocephala NBRC 16266.</title>
        <authorList>
            <person name="Ichikawa N."/>
            <person name="Kimura A."/>
            <person name="Kitahashi Y."/>
            <person name="Komaki H."/>
            <person name="Oguchi A."/>
        </authorList>
    </citation>
    <scope>NUCLEOTIDE SEQUENCE [LARGE SCALE GENOMIC DNA]</scope>
    <source>
        <strain evidence="6 7">NBRC 16266</strain>
    </source>
</reference>
<protein>
    <submittedName>
        <fullName evidence="6">IclR family transcriptional regulator</fullName>
    </submittedName>
</protein>
<dbReference type="SUPFAM" id="SSF55781">
    <property type="entry name" value="GAF domain-like"/>
    <property type="match status" value="1"/>
</dbReference>
<feature type="domain" description="IclR-ED" evidence="5">
    <location>
        <begin position="74"/>
        <end position="261"/>
    </location>
</feature>
<dbReference type="InterPro" id="IPR029016">
    <property type="entry name" value="GAF-like_dom_sf"/>
</dbReference>
<dbReference type="AlphaFoldDB" id="A0A5M3WLG7"/>
<dbReference type="InterPro" id="IPR014757">
    <property type="entry name" value="Tscrpt_reg_IclR_C"/>
</dbReference>
<dbReference type="RefSeq" id="WP_170322512.1">
    <property type="nucleotide sequence ID" value="NZ_BAAAHL010000027.1"/>
</dbReference>
<dbReference type="Gene3D" id="1.10.10.10">
    <property type="entry name" value="Winged helix-like DNA-binding domain superfamily/Winged helix DNA-binding domain"/>
    <property type="match status" value="1"/>
</dbReference>
<evidence type="ECO:0000259" key="4">
    <source>
        <dbReference type="PROSITE" id="PS51077"/>
    </source>
</evidence>
<comment type="caution">
    <text evidence="6">The sequence shown here is derived from an EMBL/GenBank/DDBJ whole genome shotgun (WGS) entry which is preliminary data.</text>
</comment>
<dbReference type="InterPro" id="IPR005471">
    <property type="entry name" value="Tscrpt_reg_IclR_N"/>
</dbReference>
<dbReference type="GO" id="GO:0003677">
    <property type="term" value="F:DNA binding"/>
    <property type="evidence" value="ECO:0007669"/>
    <property type="project" value="UniProtKB-KW"/>
</dbReference>
<gene>
    <name evidence="6" type="primary">blcR</name>
    <name evidence="6" type="ORF">Amac_033100</name>
</gene>
<feature type="domain" description="HTH iclR-type" evidence="4">
    <location>
        <begin position="12"/>
        <end position="73"/>
    </location>
</feature>